<dbReference type="OrthoDB" id="5936019at2"/>
<dbReference type="Proteomes" id="UP000002215">
    <property type="component" value="Chromosome"/>
</dbReference>
<accession>A0A979GQ32</accession>
<feature type="transmembrane region" description="Helical" evidence="1">
    <location>
        <begin position="72"/>
        <end position="91"/>
    </location>
</feature>
<gene>
    <name evidence="2" type="ordered locus">Cpin_3579</name>
</gene>
<dbReference type="KEGG" id="cpi:Cpin_3579"/>
<keyword evidence="1" id="KW-0472">Membrane</keyword>
<feature type="transmembrane region" description="Helical" evidence="1">
    <location>
        <begin position="35"/>
        <end position="52"/>
    </location>
</feature>
<dbReference type="RefSeq" id="WP_012791215.1">
    <property type="nucleotide sequence ID" value="NC_013132.1"/>
</dbReference>
<feature type="transmembrane region" description="Helical" evidence="1">
    <location>
        <begin position="97"/>
        <end position="118"/>
    </location>
</feature>
<evidence type="ECO:0000256" key="1">
    <source>
        <dbReference type="SAM" id="Phobius"/>
    </source>
</evidence>
<proteinExistence type="predicted"/>
<sequence length="233" mass="27075">MTQHQQQAAREVIILSTLTLLLFGVILFTGNRFPYLPLLLSICVWCAMVLMYRHKGLVQLSYEKNVRQNTVFPVPALVLVAQIYLITSINFHLISSLYVWMAAILIGLLQVPLFLLCIRHEVKSRQTYTFSVFLLLLTFLGNGYLFMTIMNKMLDKGTPVYYETAVTGKETKTRKGRTREYYIWLNGWAEQPKRERVQVPQPFFEKYASPEKVGILYHPGAFGIPWFEVVDRR</sequence>
<feature type="transmembrane region" description="Helical" evidence="1">
    <location>
        <begin position="130"/>
        <end position="150"/>
    </location>
</feature>
<reference evidence="2 3" key="2">
    <citation type="journal article" date="2010" name="Stand. Genomic Sci.">
        <title>Complete genome sequence of Chitinophaga pinensis type strain (UQM 2034).</title>
        <authorList>
            <person name="Glavina Del Rio T."/>
            <person name="Abt B."/>
            <person name="Spring S."/>
            <person name="Lapidus A."/>
            <person name="Nolan M."/>
            <person name="Tice H."/>
            <person name="Copeland A."/>
            <person name="Cheng J.F."/>
            <person name="Chen F."/>
            <person name="Bruce D."/>
            <person name="Goodwin L."/>
            <person name="Pitluck S."/>
            <person name="Ivanova N."/>
            <person name="Mavromatis K."/>
            <person name="Mikhailova N."/>
            <person name="Pati A."/>
            <person name="Chen A."/>
            <person name="Palaniappan K."/>
            <person name="Land M."/>
            <person name="Hauser L."/>
            <person name="Chang Y.J."/>
            <person name="Jeffries C.D."/>
            <person name="Chain P."/>
            <person name="Saunders E."/>
            <person name="Detter J.C."/>
            <person name="Brettin T."/>
            <person name="Rohde M."/>
            <person name="Goker M."/>
            <person name="Bristow J."/>
            <person name="Eisen J.A."/>
            <person name="Markowitz V."/>
            <person name="Hugenholtz P."/>
            <person name="Kyrpides N.C."/>
            <person name="Klenk H.P."/>
            <person name="Lucas S."/>
        </authorList>
    </citation>
    <scope>NUCLEOTIDE SEQUENCE [LARGE SCALE GENOMIC DNA]</scope>
    <source>
        <strain evidence="3">ATCC 43595 / DSM 2588 / LMG 13176 / NBRC 15968 / NCIMB 11800 / UQM 2034</strain>
    </source>
</reference>
<evidence type="ECO:0000313" key="3">
    <source>
        <dbReference type="Proteomes" id="UP000002215"/>
    </source>
</evidence>
<keyword evidence="1" id="KW-0812">Transmembrane</keyword>
<protein>
    <submittedName>
        <fullName evidence="2">Uncharacterized protein</fullName>
    </submittedName>
</protein>
<evidence type="ECO:0000313" key="2">
    <source>
        <dbReference type="EMBL" id="ACU61042.1"/>
    </source>
</evidence>
<dbReference type="AlphaFoldDB" id="A0A979GQ32"/>
<organism evidence="2 3">
    <name type="scientific">Chitinophaga pinensis (strain ATCC 43595 / DSM 2588 / LMG 13176 / NBRC 15968 / NCIMB 11800 / UQM 2034)</name>
    <dbReference type="NCBI Taxonomy" id="485918"/>
    <lineage>
        <taxon>Bacteria</taxon>
        <taxon>Pseudomonadati</taxon>
        <taxon>Bacteroidota</taxon>
        <taxon>Chitinophagia</taxon>
        <taxon>Chitinophagales</taxon>
        <taxon>Chitinophagaceae</taxon>
        <taxon>Chitinophaga</taxon>
    </lineage>
</organism>
<keyword evidence="1" id="KW-1133">Transmembrane helix</keyword>
<reference evidence="3" key="1">
    <citation type="submission" date="2009-08" db="EMBL/GenBank/DDBJ databases">
        <title>The complete genome of Chitinophaga pinensis DSM 2588.</title>
        <authorList>
            <consortium name="US DOE Joint Genome Institute (JGI-PGF)"/>
            <person name="Lucas S."/>
            <person name="Copeland A."/>
            <person name="Lapidus A."/>
            <person name="Glavina del Rio T."/>
            <person name="Dalin E."/>
            <person name="Tice H."/>
            <person name="Bruce D."/>
            <person name="Goodwin L."/>
            <person name="Pitluck S."/>
            <person name="Kyrpides N."/>
            <person name="Mavromatis K."/>
            <person name="Ivanova N."/>
            <person name="Mikhailova N."/>
            <person name="Sims D."/>
            <person name="Meinche L."/>
            <person name="Brettin T."/>
            <person name="Detter J.C."/>
            <person name="Han C."/>
            <person name="Larimer F."/>
            <person name="Land M."/>
            <person name="Hauser L."/>
            <person name="Markowitz V."/>
            <person name="Cheng J.-F."/>
            <person name="Hugenholtz P."/>
            <person name="Woyke T."/>
            <person name="Wu D."/>
            <person name="Spring S."/>
            <person name="Klenk H.-P."/>
            <person name="Eisen J.A."/>
        </authorList>
    </citation>
    <scope>NUCLEOTIDE SEQUENCE [LARGE SCALE GENOMIC DNA]</scope>
    <source>
        <strain evidence="3">ATCC 43595 / DSM 2588 / LMG 13176 / NBRC 15968 / NCIMB 11800 / UQM 2034</strain>
    </source>
</reference>
<dbReference type="EMBL" id="CP001699">
    <property type="protein sequence ID" value="ACU61042.1"/>
    <property type="molecule type" value="Genomic_DNA"/>
</dbReference>
<name>A0A979GQ32_CHIPD</name>
<feature type="transmembrane region" description="Helical" evidence="1">
    <location>
        <begin position="12"/>
        <end position="29"/>
    </location>
</feature>